<proteinExistence type="predicted"/>
<feature type="compositionally biased region" description="Basic residues" evidence="1">
    <location>
        <begin position="48"/>
        <end position="58"/>
    </location>
</feature>
<evidence type="ECO:0000313" key="3">
    <source>
        <dbReference type="Proteomes" id="UP000324800"/>
    </source>
</evidence>
<protein>
    <submittedName>
        <fullName evidence="2">Uncharacterized protein</fullName>
    </submittedName>
</protein>
<evidence type="ECO:0000256" key="1">
    <source>
        <dbReference type="SAM" id="MobiDB-lite"/>
    </source>
</evidence>
<evidence type="ECO:0000313" key="2">
    <source>
        <dbReference type="EMBL" id="KAA6374845.1"/>
    </source>
</evidence>
<reference evidence="2 3" key="1">
    <citation type="submission" date="2019-03" db="EMBL/GenBank/DDBJ databases">
        <title>Single cell metagenomics reveals metabolic interactions within the superorganism composed of flagellate Streblomastix strix and complex community of Bacteroidetes bacteria on its surface.</title>
        <authorList>
            <person name="Treitli S.C."/>
            <person name="Kolisko M."/>
            <person name="Husnik F."/>
            <person name="Keeling P."/>
            <person name="Hampl V."/>
        </authorList>
    </citation>
    <scope>NUCLEOTIDE SEQUENCE [LARGE SCALE GENOMIC DNA]</scope>
    <source>
        <strain evidence="2">ST1C</strain>
    </source>
</reference>
<feature type="region of interest" description="Disordered" evidence="1">
    <location>
        <begin position="1"/>
        <end position="86"/>
    </location>
</feature>
<dbReference type="Proteomes" id="UP000324800">
    <property type="component" value="Unassembled WGS sequence"/>
</dbReference>
<comment type="caution">
    <text evidence="2">The sequence shown here is derived from an EMBL/GenBank/DDBJ whole genome shotgun (WGS) entry which is preliminary data.</text>
</comment>
<dbReference type="AlphaFoldDB" id="A0A5J4UYJ7"/>
<feature type="compositionally biased region" description="Low complexity" evidence="1">
    <location>
        <begin position="19"/>
        <end position="36"/>
    </location>
</feature>
<organism evidence="2 3">
    <name type="scientific">Streblomastix strix</name>
    <dbReference type="NCBI Taxonomy" id="222440"/>
    <lineage>
        <taxon>Eukaryota</taxon>
        <taxon>Metamonada</taxon>
        <taxon>Preaxostyla</taxon>
        <taxon>Oxymonadida</taxon>
        <taxon>Streblomastigidae</taxon>
        <taxon>Streblomastix</taxon>
    </lineage>
</organism>
<name>A0A5J4UYJ7_9EUKA</name>
<gene>
    <name evidence="2" type="ORF">EZS28_029629</name>
</gene>
<dbReference type="EMBL" id="SNRW01011674">
    <property type="protein sequence ID" value="KAA6374845.1"/>
    <property type="molecule type" value="Genomic_DNA"/>
</dbReference>
<sequence>MGPEQEQSEEELKQDQHQLDLNNLPDNPGNEGPPGLTQETRRSEANKGRAKPRLKSSPKKSGGINRRSNFQRLLCREAKPQYNTDN</sequence>
<accession>A0A5J4UYJ7</accession>